<evidence type="ECO:0000313" key="3">
    <source>
        <dbReference type="Proteomes" id="UP001201812"/>
    </source>
</evidence>
<dbReference type="SUPFAM" id="SSF56747">
    <property type="entry name" value="Prim-pol domain"/>
    <property type="match status" value="1"/>
</dbReference>
<comment type="caution">
    <text evidence="2">The sequence shown here is derived from an EMBL/GenBank/DDBJ whole genome shotgun (WGS) entry which is preliminary data.</text>
</comment>
<gene>
    <name evidence="2" type="ORF">DdX_00623</name>
</gene>
<keyword evidence="3" id="KW-1185">Reference proteome</keyword>
<dbReference type="AlphaFoldDB" id="A0AAD4NKC8"/>
<proteinExistence type="inferred from homology"/>
<dbReference type="EMBL" id="JAKKPZ010000001">
    <property type="protein sequence ID" value="KAI1728440.1"/>
    <property type="molecule type" value="Genomic_DNA"/>
</dbReference>
<reference evidence="2" key="1">
    <citation type="submission" date="2022-01" db="EMBL/GenBank/DDBJ databases">
        <title>Genome Sequence Resource for Two Populations of Ditylenchus destructor, the Migratory Endoparasitic Phytonematode.</title>
        <authorList>
            <person name="Zhang H."/>
            <person name="Lin R."/>
            <person name="Xie B."/>
        </authorList>
    </citation>
    <scope>NUCLEOTIDE SEQUENCE</scope>
    <source>
        <strain evidence="2">BazhouSP</strain>
    </source>
</reference>
<dbReference type="Gene3D" id="3.90.920.10">
    <property type="entry name" value="DNA primase, PRIM domain"/>
    <property type="match status" value="2"/>
</dbReference>
<comment type="similarity">
    <text evidence="1">Belongs to the eukaryotic-type primase small subunit family.</text>
</comment>
<evidence type="ECO:0000256" key="1">
    <source>
        <dbReference type="ARBA" id="ARBA00009762"/>
    </source>
</evidence>
<accession>A0AAD4NKC8</accession>
<organism evidence="2 3">
    <name type="scientific">Ditylenchus destructor</name>
    <dbReference type="NCBI Taxonomy" id="166010"/>
    <lineage>
        <taxon>Eukaryota</taxon>
        <taxon>Metazoa</taxon>
        <taxon>Ecdysozoa</taxon>
        <taxon>Nematoda</taxon>
        <taxon>Chromadorea</taxon>
        <taxon>Rhabditida</taxon>
        <taxon>Tylenchina</taxon>
        <taxon>Tylenchomorpha</taxon>
        <taxon>Sphaerularioidea</taxon>
        <taxon>Anguinidae</taxon>
        <taxon>Anguininae</taxon>
        <taxon>Ditylenchus</taxon>
    </lineage>
</organism>
<evidence type="ECO:0000313" key="2">
    <source>
        <dbReference type="EMBL" id="KAI1728440.1"/>
    </source>
</evidence>
<name>A0AAD4NKC8_9BILA</name>
<protein>
    <submittedName>
        <fullName evidence="2">DNA primase small subunit</fullName>
    </submittedName>
</protein>
<dbReference type="Proteomes" id="UP001201812">
    <property type="component" value="Unassembled WGS sequence"/>
</dbReference>
<sequence length="133" mass="15749">MELDKNNADCYLKDYYRSLYPVDRITKWLSYGKDPSEYFARREFAFILEARIAVTSDKTSSVITKSRVHPMAEHSYRTIMDCCDIDKLILEQKWLDSEESWDPILKLCEDSQMRDTLHSEFLEISLEYVEASL</sequence>
<dbReference type="PANTHER" id="PTHR10536">
    <property type="entry name" value="DNA PRIMASE SMALL SUBUNIT"/>
    <property type="match status" value="1"/>
</dbReference>